<feature type="domain" description="Fungal-type protein kinase" evidence="2">
    <location>
        <begin position="531"/>
        <end position="652"/>
    </location>
</feature>
<dbReference type="PROSITE" id="PS00109">
    <property type="entry name" value="PROTEIN_KINASE_TYR"/>
    <property type="match status" value="1"/>
</dbReference>
<feature type="compositionally biased region" description="Basic and acidic residues" evidence="1">
    <location>
        <begin position="75"/>
        <end position="90"/>
    </location>
</feature>
<sequence length="806" mass="91041">MTSLYEPPENFSQKAKEEGLVDLKGTVFKPPTLKAGHKEKPQTTSTQSASCNPTPSKHSTRHSNSITNKSSTTKDINEERKQERADQVEERLVRDVSCVVDQAQPTDKDKLKLARKLTQKISQNIEAVIGKGDEKLSDRPSSTEGAAYKKEIAEFLEKAIPWLDGSLEHTLEKHMYPRISALLTAVSKMIEHEPADDDGNSIDWYRPILPHGKTDTKPKYSDNANRIDVGLVDCPTDVTITAPSTSNYRTLFIIIEAKRTSSKADTEEAYAQLFGYVRHLYACQPDRRFVWGLICCGSMANACIFTNYRAYASPNMDVTTPGGREEFVRLLVGWSLCDLRQLGHDETISSNFKLNCLEIKVPTSNSKSKHKTYYSNNMVVSADRLFSSHNRCFAATDTKPEKRISDDNPMIYNVVIKDTWAMFNNEQAPSKEKASTDYDNDGNDDQSSLPVGTAPWPSTGFEPARSARCEVTILKKIRKTFGSIHMKGRYPEVVVGGCVYQPSSPNNMPDCTREVIGGLDLEQQLTSPFCLHVRYAMSPVGEPLETVRSVRELLIVLRDVMKCHFEIFTRCKILHRDISNNNILLVRDGNDDVHGLLIDFDCAIDSSLVGSNRRPERTGTLPFMSVANLENLPFERTMLDDWESLLYLVCWLGSYGINDTVPRRDDACKLPIRDWSVGQNVDKIADTKRYHLSTDANFSNFIIDKFNTAQPGYNLLQAVVEELHWTLFFNETIDRNENCRGSQKYRLKASSKYALIGGFRGMGISRNQIPSEDIDPFVERTKYAKEISEQLLEVLEKYVEEAKKTN</sequence>
<protein>
    <recommendedName>
        <fullName evidence="2">Fungal-type protein kinase domain-containing protein</fullName>
    </recommendedName>
</protein>
<dbReference type="InterPro" id="IPR040976">
    <property type="entry name" value="Pkinase_fungal"/>
</dbReference>
<comment type="caution">
    <text evidence="3">The sequence shown here is derived from an EMBL/GenBank/DDBJ whole genome shotgun (WGS) entry which is preliminary data.</text>
</comment>
<evidence type="ECO:0000259" key="2">
    <source>
        <dbReference type="Pfam" id="PF17667"/>
    </source>
</evidence>
<dbReference type="PANTHER" id="PTHR38248:SF2">
    <property type="entry name" value="FUNK1 11"/>
    <property type="match status" value="1"/>
</dbReference>
<dbReference type="Pfam" id="PF17667">
    <property type="entry name" value="Pkinase_fungal"/>
    <property type="match status" value="2"/>
</dbReference>
<accession>A0A9W8KWE7</accession>
<dbReference type="InterPro" id="IPR008266">
    <property type="entry name" value="Tyr_kinase_AS"/>
</dbReference>
<dbReference type="OrthoDB" id="5584477at2759"/>
<feature type="compositionally biased region" description="Low complexity" evidence="1">
    <location>
        <begin position="63"/>
        <end position="74"/>
    </location>
</feature>
<proteinExistence type="predicted"/>
<reference evidence="3" key="1">
    <citation type="submission" date="2022-07" db="EMBL/GenBank/DDBJ databases">
        <title>Phylogenomic reconstructions and comparative analyses of Kickxellomycotina fungi.</title>
        <authorList>
            <person name="Reynolds N.K."/>
            <person name="Stajich J.E."/>
            <person name="Barry K."/>
            <person name="Grigoriev I.V."/>
            <person name="Crous P."/>
            <person name="Smith M.E."/>
        </authorList>
    </citation>
    <scope>NUCLEOTIDE SEQUENCE</scope>
    <source>
        <strain evidence="3">NRRL 3115</strain>
    </source>
</reference>
<dbReference type="GO" id="GO:0004672">
    <property type="term" value="F:protein kinase activity"/>
    <property type="evidence" value="ECO:0007669"/>
    <property type="project" value="InterPro"/>
</dbReference>
<dbReference type="PANTHER" id="PTHR38248">
    <property type="entry name" value="FUNK1 6"/>
    <property type="match status" value="1"/>
</dbReference>
<name>A0A9W8KWE7_9FUNG</name>
<dbReference type="EMBL" id="JANBTW010000068">
    <property type="protein sequence ID" value="KAJ2673454.1"/>
    <property type="molecule type" value="Genomic_DNA"/>
</dbReference>
<dbReference type="Gene3D" id="1.10.510.10">
    <property type="entry name" value="Transferase(Phosphotransferase) domain 1"/>
    <property type="match status" value="1"/>
</dbReference>
<dbReference type="Proteomes" id="UP001151518">
    <property type="component" value="Unassembled WGS sequence"/>
</dbReference>
<evidence type="ECO:0000313" key="3">
    <source>
        <dbReference type="EMBL" id="KAJ2673454.1"/>
    </source>
</evidence>
<evidence type="ECO:0000313" key="4">
    <source>
        <dbReference type="Proteomes" id="UP001151518"/>
    </source>
</evidence>
<feature type="region of interest" description="Disordered" evidence="1">
    <location>
        <begin position="1"/>
        <end position="90"/>
    </location>
</feature>
<dbReference type="InterPro" id="IPR011009">
    <property type="entry name" value="Kinase-like_dom_sf"/>
</dbReference>
<gene>
    <name evidence="3" type="ORF">GGI25_004716</name>
</gene>
<feature type="region of interest" description="Disordered" evidence="1">
    <location>
        <begin position="428"/>
        <end position="461"/>
    </location>
</feature>
<dbReference type="SUPFAM" id="SSF56112">
    <property type="entry name" value="Protein kinase-like (PK-like)"/>
    <property type="match status" value="1"/>
</dbReference>
<dbReference type="AlphaFoldDB" id="A0A9W8KWE7"/>
<evidence type="ECO:0000256" key="1">
    <source>
        <dbReference type="SAM" id="MobiDB-lite"/>
    </source>
</evidence>
<organism evidence="3 4">
    <name type="scientific">Coemansia spiralis</name>
    <dbReference type="NCBI Taxonomy" id="417178"/>
    <lineage>
        <taxon>Eukaryota</taxon>
        <taxon>Fungi</taxon>
        <taxon>Fungi incertae sedis</taxon>
        <taxon>Zoopagomycota</taxon>
        <taxon>Kickxellomycotina</taxon>
        <taxon>Kickxellomycetes</taxon>
        <taxon>Kickxellales</taxon>
        <taxon>Kickxellaceae</taxon>
        <taxon>Coemansia</taxon>
    </lineage>
</organism>
<feature type="compositionally biased region" description="Polar residues" evidence="1">
    <location>
        <begin position="42"/>
        <end position="57"/>
    </location>
</feature>
<feature type="domain" description="Fungal-type protein kinase" evidence="2">
    <location>
        <begin position="242"/>
        <end position="422"/>
    </location>
</feature>